<protein>
    <submittedName>
        <fullName evidence="1">Uncharacterized protein</fullName>
    </submittedName>
</protein>
<organism evidence="1 2">
    <name type="scientific">Escherichia coli</name>
    <dbReference type="NCBI Taxonomy" id="562"/>
    <lineage>
        <taxon>Bacteria</taxon>
        <taxon>Pseudomonadati</taxon>
        <taxon>Pseudomonadota</taxon>
        <taxon>Gammaproteobacteria</taxon>
        <taxon>Enterobacterales</taxon>
        <taxon>Enterobacteriaceae</taxon>
        <taxon>Escherichia</taxon>
    </lineage>
</organism>
<dbReference type="RefSeq" id="WP_097756666.1">
    <property type="nucleotide sequence ID" value="NZ_NKUP01000107.1"/>
</dbReference>
<evidence type="ECO:0000313" key="2">
    <source>
        <dbReference type="Proteomes" id="UP000284508"/>
    </source>
</evidence>
<dbReference type="AlphaFoldDB" id="A0A418GIR6"/>
<dbReference type="EMBL" id="QXHA01001245">
    <property type="protein sequence ID" value="RIB40746.1"/>
    <property type="molecule type" value="Genomic_DNA"/>
</dbReference>
<accession>A0A418GIR6</accession>
<gene>
    <name evidence="1" type="ORF">D3C88_16960</name>
</gene>
<reference evidence="1 2" key="1">
    <citation type="journal article" date="2018" name="BMC Microbiol.">
        <title>Genome sequencing of strains of the most prevalent clonal group of O1:K1:H7 Escherichia coli that causes neonatal meningitis in France.</title>
        <authorList>
            <person name="Geslain G."/>
            <person name="Birgy A."/>
            <person name="Adiba S."/>
            <person name="Magnan M."/>
            <person name="Courroux C."/>
            <person name="Levy C."/>
            <person name="Cohen R."/>
            <person name="Bidet P."/>
            <person name="Bonacorsi S."/>
        </authorList>
    </citation>
    <scope>NUCLEOTIDE SEQUENCE [LARGE SCALE GENOMIC DNA]</scope>
    <source>
        <strain evidence="1 2">S308</strain>
    </source>
</reference>
<sequence length="75" mass="8309">MKKTLTQQGAFRKERKALQRAIANGLTEKDIVMEMVKRMDNPDSAVTLNQASAAVMYLTALCNKETPITDARLAP</sequence>
<proteinExistence type="predicted"/>
<evidence type="ECO:0000313" key="1">
    <source>
        <dbReference type="EMBL" id="RIB40746.1"/>
    </source>
</evidence>
<comment type="caution">
    <text evidence="1">The sequence shown here is derived from an EMBL/GenBank/DDBJ whole genome shotgun (WGS) entry which is preliminary data.</text>
</comment>
<name>A0A418GIR6_ECOLX</name>
<dbReference type="Proteomes" id="UP000284508">
    <property type="component" value="Unassembled WGS sequence"/>
</dbReference>